<evidence type="ECO:0000256" key="5">
    <source>
        <dbReference type="ARBA" id="ARBA00022989"/>
    </source>
</evidence>
<feature type="compositionally biased region" description="Basic and acidic residues" evidence="7">
    <location>
        <begin position="366"/>
        <end position="376"/>
    </location>
</feature>
<evidence type="ECO:0000256" key="4">
    <source>
        <dbReference type="ARBA" id="ARBA00022692"/>
    </source>
</evidence>
<feature type="region of interest" description="Disordered" evidence="7">
    <location>
        <begin position="337"/>
        <end position="376"/>
    </location>
</feature>
<dbReference type="GO" id="GO:0003756">
    <property type="term" value="F:protein disulfide isomerase activity"/>
    <property type="evidence" value="ECO:0007669"/>
    <property type="project" value="UniProtKB-EC"/>
</dbReference>
<feature type="region of interest" description="Disordered" evidence="7">
    <location>
        <begin position="1"/>
        <end position="36"/>
    </location>
</feature>
<dbReference type="InterPro" id="IPR036249">
    <property type="entry name" value="Thioredoxin-like_sf"/>
</dbReference>
<evidence type="ECO:0000256" key="6">
    <source>
        <dbReference type="ARBA" id="ARBA00023136"/>
    </source>
</evidence>
<dbReference type="FunFam" id="3.40.30.10:FF:000115">
    <property type="entry name" value="protein disulfide-isomerase TMX3 isoform X1"/>
    <property type="match status" value="1"/>
</dbReference>
<gene>
    <name evidence="9" type="ORF">Cadr_000027570</name>
</gene>
<evidence type="ECO:0000256" key="8">
    <source>
        <dbReference type="SAM" id="Phobius"/>
    </source>
</evidence>
<dbReference type="EMBL" id="JWIN03000030">
    <property type="protein sequence ID" value="KAB1256324.1"/>
    <property type="molecule type" value="Genomic_DNA"/>
</dbReference>
<dbReference type="GO" id="GO:0005783">
    <property type="term" value="C:endoplasmic reticulum"/>
    <property type="evidence" value="ECO:0007669"/>
    <property type="project" value="TreeGrafter"/>
</dbReference>
<accession>A0A5N4CD92</accession>
<keyword evidence="9" id="KW-0413">Isomerase</keyword>
<evidence type="ECO:0000313" key="9">
    <source>
        <dbReference type="EMBL" id="KAB1256324.1"/>
    </source>
</evidence>
<reference evidence="9 10" key="1">
    <citation type="journal article" date="2019" name="Mol. Ecol. Resour.">
        <title>Improving Illumina assemblies with Hi-C and long reads: an example with the North African dromedary.</title>
        <authorList>
            <person name="Elbers J.P."/>
            <person name="Rogers M.F."/>
            <person name="Perelman P.L."/>
            <person name="Proskuryakova A.A."/>
            <person name="Serdyukova N.A."/>
            <person name="Johnson W.E."/>
            <person name="Horin P."/>
            <person name="Corander J."/>
            <person name="Murphy D."/>
            <person name="Burger P.A."/>
        </authorList>
    </citation>
    <scope>NUCLEOTIDE SEQUENCE [LARGE SCALE GENOMIC DNA]</scope>
    <source>
        <strain evidence="9">Drom800</strain>
        <tissue evidence="9">Blood</tissue>
    </source>
</reference>
<keyword evidence="10" id="KW-1185">Reference proteome</keyword>
<dbReference type="Proteomes" id="UP000299084">
    <property type="component" value="Unassembled WGS sequence"/>
</dbReference>
<protein>
    <recommendedName>
        <fullName evidence="3">protein disulfide-isomerase</fullName>
        <ecNumber evidence="3">5.3.4.1</ecNumber>
    </recommendedName>
</protein>
<dbReference type="AlphaFoldDB" id="A0A5N4CD92"/>
<feature type="transmembrane region" description="Helical" evidence="8">
    <location>
        <begin position="299"/>
        <end position="321"/>
    </location>
</feature>
<comment type="catalytic activity">
    <reaction evidence="1">
        <text>Catalyzes the rearrangement of -S-S- bonds in proteins.</text>
        <dbReference type="EC" id="5.3.4.1"/>
    </reaction>
</comment>
<feature type="compositionally biased region" description="Polar residues" evidence="7">
    <location>
        <begin position="1"/>
        <end position="22"/>
    </location>
</feature>
<dbReference type="EC" id="5.3.4.1" evidence="3"/>
<evidence type="ECO:0000256" key="1">
    <source>
        <dbReference type="ARBA" id="ARBA00001182"/>
    </source>
</evidence>
<dbReference type="GO" id="GO:0016020">
    <property type="term" value="C:membrane"/>
    <property type="evidence" value="ECO:0007669"/>
    <property type="project" value="UniProtKB-SubCell"/>
</dbReference>
<organism evidence="9 10">
    <name type="scientific">Camelus dromedarius</name>
    <name type="common">Dromedary</name>
    <name type="synonym">Arabian camel</name>
    <dbReference type="NCBI Taxonomy" id="9838"/>
    <lineage>
        <taxon>Eukaryota</taxon>
        <taxon>Metazoa</taxon>
        <taxon>Chordata</taxon>
        <taxon>Craniata</taxon>
        <taxon>Vertebrata</taxon>
        <taxon>Euteleostomi</taxon>
        <taxon>Mammalia</taxon>
        <taxon>Eutheria</taxon>
        <taxon>Laurasiatheria</taxon>
        <taxon>Artiodactyla</taxon>
        <taxon>Tylopoda</taxon>
        <taxon>Camelidae</taxon>
        <taxon>Camelus</taxon>
    </lineage>
</organism>
<dbReference type="InterPro" id="IPR052250">
    <property type="entry name" value="PDI_TMX3"/>
</dbReference>
<keyword evidence="5 8" id="KW-1133">Transmembrane helix</keyword>
<keyword evidence="4 8" id="KW-0812">Transmembrane</keyword>
<dbReference type="Pfam" id="PF13848">
    <property type="entry name" value="Thioredoxin_6"/>
    <property type="match status" value="1"/>
</dbReference>
<name>A0A5N4CD92_CAMDR</name>
<dbReference type="PANTHER" id="PTHR46426:SF1">
    <property type="entry name" value="PROTEIN DISULFIDE-ISOMERASE TMX3"/>
    <property type="match status" value="1"/>
</dbReference>
<comment type="subcellular location">
    <subcellularLocation>
        <location evidence="2">Membrane</location>
        <topology evidence="2">Single-pass membrane protein</topology>
    </subcellularLocation>
</comment>
<dbReference type="GO" id="GO:0009986">
    <property type="term" value="C:cell surface"/>
    <property type="evidence" value="ECO:0007669"/>
    <property type="project" value="TreeGrafter"/>
</dbReference>
<dbReference type="Gene3D" id="3.40.30.10">
    <property type="entry name" value="Glutaredoxin"/>
    <property type="match status" value="2"/>
</dbReference>
<evidence type="ECO:0000313" key="10">
    <source>
        <dbReference type="Proteomes" id="UP000299084"/>
    </source>
</evidence>
<evidence type="ECO:0000256" key="7">
    <source>
        <dbReference type="SAM" id="MobiDB-lite"/>
    </source>
</evidence>
<evidence type="ECO:0000256" key="3">
    <source>
        <dbReference type="ARBA" id="ARBA00012723"/>
    </source>
</evidence>
<dbReference type="STRING" id="9838.ENSCDRP00005018695"/>
<comment type="caution">
    <text evidence="9">The sequence shown here is derived from an EMBL/GenBank/DDBJ whole genome shotgun (WGS) entry which is preliminary data.</text>
</comment>
<evidence type="ECO:0000256" key="2">
    <source>
        <dbReference type="ARBA" id="ARBA00004167"/>
    </source>
</evidence>
<dbReference type="SUPFAM" id="SSF52833">
    <property type="entry name" value="Thioredoxin-like"/>
    <property type="match status" value="2"/>
</dbReference>
<dbReference type="PANTHER" id="PTHR46426">
    <property type="entry name" value="PROTEIN DISULFIDE-ISOMERASE TMX3"/>
    <property type="match status" value="1"/>
</dbReference>
<proteinExistence type="predicted"/>
<keyword evidence="6 8" id="KW-0472">Membrane</keyword>
<sequence length="376" mass="42292">MLTTDLVNRNDTSRSQLESFMTQKVHPPPPGNDTKGATRIASEFGVRGYPTIKLLKGDLAYNYRGPRTKDDIIEFAHRVSGALIRPLPSQQMFEHVRKRHRVFFVYIGGESPLKYVTLKEMPAVLVFKDETYFVYDEYEDGDLSSWINRERFQNYLTMDGFLLYELGDTGKLVAIAVIDEKNTSAEHTRLKSIIQEVARDYRDQFHRDFQFGHMDGNDYINTLLMAELKVPTVVVLNTSNQQYFLLDRQINNAEDMVQFINNILDGTVDAQGGDSILQRLKRMVFDAKSTIVSVFRSSPLLGCFLFGLPLGVVSIMCYGIYTADADGHDERYEVVRGEGGGAALPDEGAGQPEPSGADPPAPAAQEPKDVLEKKKD</sequence>